<dbReference type="Proteomes" id="UP000075809">
    <property type="component" value="Unassembled WGS sequence"/>
</dbReference>
<keyword evidence="3" id="KW-1185">Reference proteome</keyword>
<evidence type="ECO:0000313" key="2">
    <source>
        <dbReference type="EMBL" id="KYQ54810.1"/>
    </source>
</evidence>
<dbReference type="AlphaFoldDB" id="A0A151X3I1"/>
<evidence type="ECO:0000313" key="3">
    <source>
        <dbReference type="Proteomes" id="UP000075809"/>
    </source>
</evidence>
<gene>
    <name evidence="2" type="ORF">ALC60_06317</name>
</gene>
<name>A0A151X3I1_9HYME</name>
<dbReference type="STRING" id="64791.A0A151X3I1"/>
<dbReference type="PANTHER" id="PTHR35617">
    <property type="entry name" value="PHAGE_INTEGRASE DOMAIN-CONTAINING PROTEIN"/>
    <property type="match status" value="1"/>
</dbReference>
<organism evidence="2 3">
    <name type="scientific">Mycetomoellerius zeteki</name>
    <dbReference type="NCBI Taxonomy" id="64791"/>
    <lineage>
        <taxon>Eukaryota</taxon>
        <taxon>Metazoa</taxon>
        <taxon>Ecdysozoa</taxon>
        <taxon>Arthropoda</taxon>
        <taxon>Hexapoda</taxon>
        <taxon>Insecta</taxon>
        <taxon>Pterygota</taxon>
        <taxon>Neoptera</taxon>
        <taxon>Endopterygota</taxon>
        <taxon>Hymenoptera</taxon>
        <taxon>Apocrita</taxon>
        <taxon>Aculeata</taxon>
        <taxon>Formicoidea</taxon>
        <taxon>Formicidae</taxon>
        <taxon>Myrmicinae</taxon>
        <taxon>Mycetomoellerius</taxon>
    </lineage>
</organism>
<sequence length="204" mass="22393">MVAVTVLVSSFQASHYLGADPIKPSGRLIVFSFQDPSSSSQLAFPGGRAFIGQAFQTRGVPQPAIDTIIASLAPSTISQYSSPLRSWWNYAHRHDCSLFAPKTEDVLYFLSDLLQTVGSYSALNVARSAISLISTNAIGDEPLVRRFCKGVMPVSHYGLWTRIGIQPIKTRQFRIRIVDCRIDGSLFLRSVIVIQANKTSSLVT</sequence>
<proteinExistence type="predicted"/>
<dbReference type="GO" id="GO:0003677">
    <property type="term" value="F:DNA binding"/>
    <property type="evidence" value="ECO:0007669"/>
    <property type="project" value="UniProtKB-KW"/>
</dbReference>
<reference evidence="2 3" key="1">
    <citation type="submission" date="2015-09" db="EMBL/GenBank/DDBJ databases">
        <title>Trachymyrmex zeteki WGS genome.</title>
        <authorList>
            <person name="Nygaard S."/>
            <person name="Hu H."/>
            <person name="Boomsma J."/>
            <person name="Zhang G."/>
        </authorList>
    </citation>
    <scope>NUCLEOTIDE SEQUENCE [LARGE SCALE GENOMIC DNA]</scope>
    <source>
        <strain evidence="2">Tzet28-1</strain>
        <tissue evidence="2">Whole body</tissue>
    </source>
</reference>
<accession>A0A151X3I1</accession>
<evidence type="ECO:0000256" key="1">
    <source>
        <dbReference type="ARBA" id="ARBA00023125"/>
    </source>
</evidence>
<dbReference type="EMBL" id="KQ982565">
    <property type="protein sequence ID" value="KYQ54810.1"/>
    <property type="molecule type" value="Genomic_DNA"/>
</dbReference>
<dbReference type="SUPFAM" id="SSF47823">
    <property type="entry name" value="lambda integrase-like, N-terminal domain"/>
    <property type="match status" value="1"/>
</dbReference>
<keyword evidence="1" id="KW-0238">DNA-binding</keyword>
<dbReference type="InterPro" id="IPR010998">
    <property type="entry name" value="Integrase_recombinase_N"/>
</dbReference>
<protein>
    <submittedName>
        <fullName evidence="2">Uncharacterized protein</fullName>
    </submittedName>
</protein>
<dbReference type="PANTHER" id="PTHR35617:SF3">
    <property type="entry name" value="CORE-BINDING (CB) DOMAIN-CONTAINING PROTEIN"/>
    <property type="match status" value="1"/>
</dbReference>
<dbReference type="Gene3D" id="1.10.150.130">
    <property type="match status" value="1"/>
</dbReference>